<evidence type="ECO:0000256" key="1">
    <source>
        <dbReference type="SAM" id="SignalP"/>
    </source>
</evidence>
<organism evidence="2 3">
    <name type="scientific">Hymenobacter cellulosivorans</name>
    <dbReference type="NCBI Taxonomy" id="2932249"/>
    <lineage>
        <taxon>Bacteria</taxon>
        <taxon>Pseudomonadati</taxon>
        <taxon>Bacteroidota</taxon>
        <taxon>Cytophagia</taxon>
        <taxon>Cytophagales</taxon>
        <taxon>Hymenobacteraceae</taxon>
        <taxon>Hymenobacter</taxon>
    </lineage>
</organism>
<proteinExistence type="predicted"/>
<gene>
    <name evidence="2" type="ORF">MUN80_24675</name>
</gene>
<feature type="signal peptide" evidence="1">
    <location>
        <begin position="1"/>
        <end position="22"/>
    </location>
</feature>
<name>A0ABY4F9R5_9BACT</name>
<sequence>MLSRILCVVLLLALPLTSLGQAYQSSNGFFFLPEVDVAQFQGRPYRYQVSVRYQPADTTAKVGVWAMQVGKNEYDFKQRDYPTQTIRPNEWQTNTIQGQIRPGVRRLWFYSTLAGNGTFWFDNLTLQVQQPNGTWQPVPIKNGDFEHSATPLAGYEMADKVLPAGVVAALAPGQGPDQSQALRITMTGARW</sequence>
<evidence type="ECO:0000313" key="3">
    <source>
        <dbReference type="Proteomes" id="UP000831785"/>
    </source>
</evidence>
<dbReference type="EMBL" id="CP095049">
    <property type="protein sequence ID" value="UOQ52921.1"/>
    <property type="molecule type" value="Genomic_DNA"/>
</dbReference>
<dbReference type="RefSeq" id="WP_244717413.1">
    <property type="nucleotide sequence ID" value="NZ_CP095049.1"/>
</dbReference>
<keyword evidence="3" id="KW-1185">Reference proteome</keyword>
<dbReference type="Proteomes" id="UP000831785">
    <property type="component" value="Chromosome"/>
</dbReference>
<keyword evidence="1" id="KW-0732">Signal</keyword>
<protein>
    <submittedName>
        <fullName evidence="2">Uncharacterized protein</fullName>
    </submittedName>
</protein>
<evidence type="ECO:0000313" key="2">
    <source>
        <dbReference type="EMBL" id="UOQ52921.1"/>
    </source>
</evidence>
<reference evidence="2 3" key="1">
    <citation type="submission" date="2022-04" db="EMBL/GenBank/DDBJ databases">
        <title>Hymenobacter sp. isolated from the air.</title>
        <authorList>
            <person name="Won M."/>
            <person name="Lee C.-M."/>
            <person name="Woen H.-Y."/>
            <person name="Kwon S.-W."/>
        </authorList>
    </citation>
    <scope>NUCLEOTIDE SEQUENCE [LARGE SCALE GENOMIC DNA]</scope>
    <source>
        <strain evidence="3">5116 S-27</strain>
    </source>
</reference>
<feature type="chain" id="PRO_5047390072" evidence="1">
    <location>
        <begin position="23"/>
        <end position="191"/>
    </location>
</feature>
<dbReference type="Gene3D" id="2.60.120.260">
    <property type="entry name" value="Galactose-binding domain-like"/>
    <property type="match status" value="1"/>
</dbReference>
<accession>A0ABY4F9R5</accession>